<comment type="caution">
    <text evidence="1">The sequence shown here is derived from an EMBL/GenBank/DDBJ whole genome shotgun (WGS) entry which is preliminary data.</text>
</comment>
<sequence length="171" mass="19873">MNDLVFVMYNLKLKDKVAKKNDEHGQGPFEEQDFDDEWITEENDQRFSTSSSQNWVNVLNSQRSEESREDGTDGNEVAFNDIDNHNKHVTPLEIHDFEPSEFVRELVDTTQDLDFGNDIDLGLEIGASDDGDDTGGDDWRDVVWRKVQMIFFSLHFSFIILFVVSPFMYFC</sequence>
<protein>
    <submittedName>
        <fullName evidence="1">Uncharacterized protein</fullName>
    </submittedName>
</protein>
<gene>
    <name evidence="1" type="ORF">IHE45_09G037400</name>
</gene>
<keyword evidence="2" id="KW-1185">Reference proteome</keyword>
<proteinExistence type="predicted"/>
<reference evidence="2" key="1">
    <citation type="journal article" date="2022" name="Nat. Commun.">
        <title>Chromosome evolution and the genetic basis of agronomically important traits in greater yam.</title>
        <authorList>
            <person name="Bredeson J.V."/>
            <person name="Lyons J.B."/>
            <person name="Oniyinde I.O."/>
            <person name="Okereke N.R."/>
            <person name="Kolade O."/>
            <person name="Nnabue I."/>
            <person name="Nwadili C.O."/>
            <person name="Hribova E."/>
            <person name="Parker M."/>
            <person name="Nwogha J."/>
            <person name="Shu S."/>
            <person name="Carlson J."/>
            <person name="Kariba R."/>
            <person name="Muthemba S."/>
            <person name="Knop K."/>
            <person name="Barton G.J."/>
            <person name="Sherwood A.V."/>
            <person name="Lopez-Montes A."/>
            <person name="Asiedu R."/>
            <person name="Jamnadass R."/>
            <person name="Muchugi A."/>
            <person name="Goodstein D."/>
            <person name="Egesi C.N."/>
            <person name="Featherston J."/>
            <person name="Asfaw A."/>
            <person name="Simpson G.G."/>
            <person name="Dolezel J."/>
            <person name="Hendre P.S."/>
            <person name="Van Deynze A."/>
            <person name="Kumar P.L."/>
            <person name="Obidiegwu J.E."/>
            <person name="Bhattacharjee R."/>
            <person name="Rokhsar D.S."/>
        </authorList>
    </citation>
    <scope>NUCLEOTIDE SEQUENCE [LARGE SCALE GENOMIC DNA]</scope>
    <source>
        <strain evidence="2">cv. TDa95/00328</strain>
    </source>
</reference>
<evidence type="ECO:0000313" key="2">
    <source>
        <dbReference type="Proteomes" id="UP000827976"/>
    </source>
</evidence>
<organism evidence="1 2">
    <name type="scientific">Dioscorea alata</name>
    <name type="common">Purple yam</name>
    <dbReference type="NCBI Taxonomy" id="55571"/>
    <lineage>
        <taxon>Eukaryota</taxon>
        <taxon>Viridiplantae</taxon>
        <taxon>Streptophyta</taxon>
        <taxon>Embryophyta</taxon>
        <taxon>Tracheophyta</taxon>
        <taxon>Spermatophyta</taxon>
        <taxon>Magnoliopsida</taxon>
        <taxon>Liliopsida</taxon>
        <taxon>Dioscoreales</taxon>
        <taxon>Dioscoreaceae</taxon>
        <taxon>Dioscorea</taxon>
    </lineage>
</organism>
<accession>A0ACB7VEI0</accession>
<dbReference type="Proteomes" id="UP000827976">
    <property type="component" value="Chromosome 9"/>
</dbReference>
<evidence type="ECO:0000313" key="1">
    <source>
        <dbReference type="EMBL" id="KAH7672179.1"/>
    </source>
</evidence>
<dbReference type="EMBL" id="CM037019">
    <property type="protein sequence ID" value="KAH7672179.1"/>
    <property type="molecule type" value="Genomic_DNA"/>
</dbReference>
<name>A0ACB7VEI0_DIOAL</name>